<organism evidence="1 2">
    <name type="scientific">Arcticibacter pallidicorallinus</name>
    <dbReference type="NCBI Taxonomy" id="1259464"/>
    <lineage>
        <taxon>Bacteria</taxon>
        <taxon>Pseudomonadati</taxon>
        <taxon>Bacteroidota</taxon>
        <taxon>Sphingobacteriia</taxon>
        <taxon>Sphingobacteriales</taxon>
        <taxon>Sphingobacteriaceae</taxon>
        <taxon>Arcticibacter</taxon>
    </lineage>
</organism>
<dbReference type="EMBL" id="PVTH01000005">
    <property type="protein sequence ID" value="PRY52820.1"/>
    <property type="molecule type" value="Genomic_DNA"/>
</dbReference>
<evidence type="ECO:0000313" key="2">
    <source>
        <dbReference type="Proteomes" id="UP000238034"/>
    </source>
</evidence>
<dbReference type="Proteomes" id="UP000238034">
    <property type="component" value="Unassembled WGS sequence"/>
</dbReference>
<gene>
    <name evidence="1" type="ORF">B0I27_105289</name>
</gene>
<reference evidence="1 2" key="1">
    <citation type="submission" date="2018-03" db="EMBL/GenBank/DDBJ databases">
        <title>Genomic Encyclopedia of Type Strains, Phase III (KMG-III): the genomes of soil and plant-associated and newly described type strains.</title>
        <authorList>
            <person name="Whitman W."/>
        </authorList>
    </citation>
    <scope>NUCLEOTIDE SEQUENCE [LARGE SCALE GENOMIC DNA]</scope>
    <source>
        <strain evidence="1 2">CGMCC 1.9313</strain>
    </source>
</reference>
<sequence>MVLAPHYSVVNGVLRHDSGKAVSSIRLKLSTLTLNKIDNRAYDAP</sequence>
<proteinExistence type="predicted"/>
<protein>
    <submittedName>
        <fullName evidence="1">Uncharacterized protein</fullName>
    </submittedName>
</protein>
<name>A0A2T0U4K1_9SPHI</name>
<dbReference type="AlphaFoldDB" id="A0A2T0U4K1"/>
<accession>A0A2T0U4K1</accession>
<evidence type="ECO:0000313" key="1">
    <source>
        <dbReference type="EMBL" id="PRY52820.1"/>
    </source>
</evidence>
<comment type="caution">
    <text evidence="1">The sequence shown here is derived from an EMBL/GenBank/DDBJ whole genome shotgun (WGS) entry which is preliminary data.</text>
</comment>
<keyword evidence="2" id="KW-1185">Reference proteome</keyword>